<evidence type="ECO:0000256" key="11">
    <source>
        <dbReference type="RuleBase" id="RU004423"/>
    </source>
</evidence>
<protein>
    <recommendedName>
        <fullName evidence="12">Taste receptor type 2</fullName>
    </recommendedName>
</protein>
<feature type="transmembrane region" description="Helical" evidence="13">
    <location>
        <begin position="91"/>
        <end position="113"/>
    </location>
</feature>
<reference evidence="16" key="2">
    <citation type="submission" date="2025-08" db="UniProtKB">
        <authorList>
            <consortium name="RefSeq"/>
        </authorList>
    </citation>
    <scope>IDENTIFICATION</scope>
</reference>
<evidence type="ECO:0000256" key="12">
    <source>
        <dbReference type="RuleBase" id="RU004424"/>
    </source>
</evidence>
<evidence type="ECO:0000256" key="13">
    <source>
        <dbReference type="SAM" id="Phobius"/>
    </source>
</evidence>
<dbReference type="AlphaFoldDB" id="A0A6J0SI62"/>
<dbReference type="GO" id="GO:0004930">
    <property type="term" value="F:G protein-coupled receptor activity"/>
    <property type="evidence" value="ECO:0007669"/>
    <property type="project" value="UniProtKB-KW"/>
</dbReference>
<sequence length="298" mass="34055">MISDILSPILIFCWIILGILSFLALLGNGFITAVIGHQWLQKGKIAPCDFLLSALSTSRFLVQLISVFGYPVYFNISWSDVYYYILQVMNFIWSFFAIVSLWCGTWLSIFYCVKVTNFPNRLFFWLKTRINVLAPRLLAMSVAVSTIVSLPSFLSHFENRKWCNLTEIHPVNNCPKSIDFFSPLLLAFTVINFSLNVLASLLLLTSLWRHTRNLRKNGAALKDLSTHVHIKVMKFLLFYLFLYILYFTGMVLGTANILEFGTPGRLVTEILLSVFSSAHSTILILTHPKLKKTLLFAF</sequence>
<keyword evidence="6 13" id="KW-1133">Transmembrane helix</keyword>
<dbReference type="GeneID" id="110070145"/>
<dbReference type="InterPro" id="IPR017452">
    <property type="entry name" value="GPCR_Rhodpsn_7TM"/>
</dbReference>
<evidence type="ECO:0000259" key="14">
    <source>
        <dbReference type="PROSITE" id="PS50262"/>
    </source>
</evidence>
<organism evidence="15 16">
    <name type="scientific">Pogona vitticeps</name>
    <name type="common">central bearded dragon</name>
    <dbReference type="NCBI Taxonomy" id="103695"/>
    <lineage>
        <taxon>Eukaryota</taxon>
        <taxon>Metazoa</taxon>
        <taxon>Chordata</taxon>
        <taxon>Craniata</taxon>
        <taxon>Vertebrata</taxon>
        <taxon>Euteleostomi</taxon>
        <taxon>Lepidosauria</taxon>
        <taxon>Squamata</taxon>
        <taxon>Bifurcata</taxon>
        <taxon>Unidentata</taxon>
        <taxon>Episquamata</taxon>
        <taxon>Toxicofera</taxon>
        <taxon>Iguania</taxon>
        <taxon>Acrodonta</taxon>
        <taxon>Agamidae</taxon>
        <taxon>Amphibolurinae</taxon>
        <taxon>Pogona</taxon>
    </lineage>
</organism>
<feature type="transmembrane region" description="Helical" evidence="13">
    <location>
        <begin position="236"/>
        <end position="258"/>
    </location>
</feature>
<keyword evidence="9 12" id="KW-0675">Receptor</keyword>
<evidence type="ECO:0000313" key="16">
    <source>
        <dbReference type="RefSeq" id="XP_020633444.2"/>
    </source>
</evidence>
<dbReference type="SUPFAM" id="SSF81321">
    <property type="entry name" value="Family A G protein-coupled receptor-like"/>
    <property type="match status" value="1"/>
</dbReference>
<accession>A0A6J0SI62</accession>
<dbReference type="PANTHER" id="PTHR11394">
    <property type="entry name" value="TASTE RECEPTOR TYPE 2"/>
    <property type="match status" value="1"/>
</dbReference>
<proteinExistence type="inferred from homology"/>
<evidence type="ECO:0000256" key="10">
    <source>
        <dbReference type="ARBA" id="ARBA00023224"/>
    </source>
</evidence>
<gene>
    <name evidence="16" type="primary">LOC110070145</name>
</gene>
<evidence type="ECO:0000256" key="2">
    <source>
        <dbReference type="ARBA" id="ARBA00007376"/>
    </source>
</evidence>
<evidence type="ECO:0000256" key="4">
    <source>
        <dbReference type="ARBA" id="ARBA00022606"/>
    </source>
</evidence>
<evidence type="ECO:0000256" key="5">
    <source>
        <dbReference type="ARBA" id="ARBA00022692"/>
    </source>
</evidence>
<feature type="transmembrane region" description="Helical" evidence="13">
    <location>
        <begin position="48"/>
        <end position="71"/>
    </location>
</feature>
<dbReference type="Proteomes" id="UP001652642">
    <property type="component" value="Chromosome 2"/>
</dbReference>
<evidence type="ECO:0000256" key="8">
    <source>
        <dbReference type="ARBA" id="ARBA00023136"/>
    </source>
</evidence>
<evidence type="ECO:0000256" key="1">
    <source>
        <dbReference type="ARBA" id="ARBA00004141"/>
    </source>
</evidence>
<feature type="domain" description="G-protein coupled receptors family 1 profile" evidence="14">
    <location>
        <begin position="27"/>
        <end position="283"/>
    </location>
</feature>
<feature type="transmembrane region" description="Helical" evidence="13">
    <location>
        <begin position="6"/>
        <end position="36"/>
    </location>
</feature>
<dbReference type="InterPro" id="IPR007960">
    <property type="entry name" value="TAS2R"/>
</dbReference>
<evidence type="ECO:0000256" key="3">
    <source>
        <dbReference type="ARBA" id="ARBA00022480"/>
    </source>
</evidence>
<dbReference type="KEGG" id="pvt:110070145"/>
<dbReference type="Gene3D" id="1.20.1070.10">
    <property type="entry name" value="Rhodopsin 7-helix transmembrane proteins"/>
    <property type="match status" value="1"/>
</dbReference>
<comment type="similarity">
    <text evidence="2 11">Belongs to the G-protein coupled receptor T2R family.</text>
</comment>
<keyword evidence="10 12" id="KW-0807">Transducer</keyword>
<dbReference type="GO" id="GO:0016020">
    <property type="term" value="C:membrane"/>
    <property type="evidence" value="ECO:0007669"/>
    <property type="project" value="UniProtKB-SubCell"/>
</dbReference>
<keyword evidence="8 12" id="KW-0472">Membrane</keyword>
<dbReference type="PROSITE" id="PS50262">
    <property type="entry name" value="G_PROTEIN_RECEP_F1_2"/>
    <property type="match status" value="1"/>
</dbReference>
<dbReference type="RefSeq" id="XP_020633444.2">
    <property type="nucleotide sequence ID" value="XM_020777785.2"/>
</dbReference>
<evidence type="ECO:0000256" key="9">
    <source>
        <dbReference type="ARBA" id="ARBA00023170"/>
    </source>
</evidence>
<evidence type="ECO:0000313" key="15">
    <source>
        <dbReference type="Proteomes" id="UP001652642"/>
    </source>
</evidence>
<name>A0A6J0SI62_9SAUR</name>
<keyword evidence="7 12" id="KW-0297">G-protein coupled receptor</keyword>
<dbReference type="Pfam" id="PF05296">
    <property type="entry name" value="TAS2R"/>
    <property type="match status" value="1"/>
</dbReference>
<feature type="transmembrane region" description="Helical" evidence="13">
    <location>
        <begin position="133"/>
        <end position="154"/>
    </location>
</feature>
<evidence type="ECO:0000256" key="7">
    <source>
        <dbReference type="ARBA" id="ARBA00023040"/>
    </source>
</evidence>
<dbReference type="InParanoid" id="A0A6J0SI62"/>
<keyword evidence="5 12" id="KW-0812">Transmembrane</keyword>
<dbReference type="OrthoDB" id="8876749at2759"/>
<comment type="subcellular location">
    <subcellularLocation>
        <location evidence="1 12">Membrane</location>
        <topology evidence="1 12">Multi-pass membrane protein</topology>
    </subcellularLocation>
</comment>
<keyword evidence="15" id="KW-1185">Reference proteome</keyword>
<keyword evidence="3 12" id="KW-0919">Taste</keyword>
<dbReference type="GO" id="GO:0033038">
    <property type="term" value="F:bitter taste receptor activity"/>
    <property type="evidence" value="ECO:0007669"/>
    <property type="project" value="InterPro"/>
</dbReference>
<feature type="transmembrane region" description="Helical" evidence="13">
    <location>
        <begin position="185"/>
        <end position="208"/>
    </location>
</feature>
<dbReference type="PANTHER" id="PTHR11394:SF47">
    <property type="entry name" value="TASTE RECEPTOR TYPE 2 MEMBER 40"/>
    <property type="match status" value="1"/>
</dbReference>
<keyword evidence="4 12" id="KW-0716">Sensory transduction</keyword>
<reference evidence="15" key="1">
    <citation type="submission" date="2025-05" db="UniProtKB">
        <authorList>
            <consortium name="RefSeq"/>
        </authorList>
    </citation>
    <scope>NUCLEOTIDE SEQUENCE [LARGE SCALE GENOMIC DNA]</scope>
</reference>
<evidence type="ECO:0000256" key="6">
    <source>
        <dbReference type="ARBA" id="ARBA00022989"/>
    </source>
</evidence>